<gene>
    <name evidence="2" type="ORF">MCOR_30567</name>
</gene>
<dbReference type="InterPro" id="IPR052055">
    <property type="entry name" value="Hepadnavirus_pol/RT"/>
</dbReference>
<keyword evidence="1" id="KW-0732">Signal</keyword>
<feature type="chain" id="PRO_5026693776" description="RNase H type-1 domain-containing protein" evidence="1">
    <location>
        <begin position="20"/>
        <end position="153"/>
    </location>
</feature>
<evidence type="ECO:0000313" key="2">
    <source>
        <dbReference type="EMBL" id="CAC5395951.1"/>
    </source>
</evidence>
<sequence length="153" mass="18130">MKIELQDIALLSVFHICLSCDIFLDVEWIPRDENHYADYLSEIFDYDDWGVSRHIFTYFSSLWGPFTCDRFADSMNRKVEFFNSKYFTLDYSGVDVFAYDWSGHNNWLVPPVYLISKCLNHMQLCRARGTLVISKSKSALFCPILVDRYYRQV</sequence>
<dbReference type="PANTHER" id="PTHR33050">
    <property type="entry name" value="REVERSE TRANSCRIPTASE DOMAIN-CONTAINING PROTEIN"/>
    <property type="match status" value="1"/>
</dbReference>
<organism evidence="2 3">
    <name type="scientific">Mytilus coruscus</name>
    <name type="common">Sea mussel</name>
    <dbReference type="NCBI Taxonomy" id="42192"/>
    <lineage>
        <taxon>Eukaryota</taxon>
        <taxon>Metazoa</taxon>
        <taxon>Spiralia</taxon>
        <taxon>Lophotrochozoa</taxon>
        <taxon>Mollusca</taxon>
        <taxon>Bivalvia</taxon>
        <taxon>Autobranchia</taxon>
        <taxon>Pteriomorphia</taxon>
        <taxon>Mytilida</taxon>
        <taxon>Mytiloidea</taxon>
        <taxon>Mytilidae</taxon>
        <taxon>Mytilinae</taxon>
        <taxon>Mytilus</taxon>
    </lineage>
</organism>
<keyword evidence="3" id="KW-1185">Reference proteome</keyword>
<dbReference type="OrthoDB" id="6062799at2759"/>
<dbReference type="AlphaFoldDB" id="A0A6J8CJJ4"/>
<feature type="signal peptide" evidence="1">
    <location>
        <begin position="1"/>
        <end position="19"/>
    </location>
</feature>
<name>A0A6J8CJJ4_MYTCO</name>
<evidence type="ECO:0000256" key="1">
    <source>
        <dbReference type="SAM" id="SignalP"/>
    </source>
</evidence>
<accession>A0A6J8CJJ4</accession>
<reference evidence="2 3" key="1">
    <citation type="submission" date="2020-06" db="EMBL/GenBank/DDBJ databases">
        <authorList>
            <person name="Li R."/>
            <person name="Bekaert M."/>
        </authorList>
    </citation>
    <scope>NUCLEOTIDE SEQUENCE [LARGE SCALE GENOMIC DNA]</scope>
    <source>
        <strain evidence="3">wild</strain>
    </source>
</reference>
<evidence type="ECO:0008006" key="4">
    <source>
        <dbReference type="Google" id="ProtNLM"/>
    </source>
</evidence>
<dbReference type="Proteomes" id="UP000507470">
    <property type="component" value="Unassembled WGS sequence"/>
</dbReference>
<evidence type="ECO:0000313" key="3">
    <source>
        <dbReference type="Proteomes" id="UP000507470"/>
    </source>
</evidence>
<proteinExistence type="predicted"/>
<protein>
    <recommendedName>
        <fullName evidence="4">RNase H type-1 domain-containing protein</fullName>
    </recommendedName>
</protein>
<dbReference type="EMBL" id="CACVKT020005598">
    <property type="protein sequence ID" value="CAC5395951.1"/>
    <property type="molecule type" value="Genomic_DNA"/>
</dbReference>
<dbReference type="PANTHER" id="PTHR33050:SF7">
    <property type="entry name" value="RIBONUCLEASE H"/>
    <property type="match status" value="1"/>
</dbReference>